<reference evidence="3 4" key="1">
    <citation type="journal article" date="2023" name="Hortic Res">
        <title>Pangenome of water caltrop reveals structural variations and asymmetric subgenome divergence after allopolyploidization.</title>
        <authorList>
            <person name="Zhang X."/>
            <person name="Chen Y."/>
            <person name="Wang L."/>
            <person name="Yuan Y."/>
            <person name="Fang M."/>
            <person name="Shi L."/>
            <person name="Lu R."/>
            <person name="Comes H.P."/>
            <person name="Ma Y."/>
            <person name="Chen Y."/>
            <person name="Huang G."/>
            <person name="Zhou Y."/>
            <person name="Zheng Z."/>
            <person name="Qiu Y."/>
        </authorList>
    </citation>
    <scope>NUCLEOTIDE SEQUENCE [LARGE SCALE GENOMIC DNA]</scope>
    <source>
        <tissue evidence="3">Roots</tissue>
    </source>
</reference>
<evidence type="ECO:0000313" key="3">
    <source>
        <dbReference type="EMBL" id="KAK4756875.1"/>
    </source>
</evidence>
<dbReference type="EMBL" id="JAXIOK010000013">
    <property type="protein sequence ID" value="KAK4756875.1"/>
    <property type="molecule type" value="Genomic_DNA"/>
</dbReference>
<dbReference type="GO" id="GO:0040008">
    <property type="term" value="P:regulation of growth"/>
    <property type="evidence" value="ECO:0007669"/>
    <property type="project" value="InterPro"/>
</dbReference>
<dbReference type="PANTHER" id="PTHR34045:SF3">
    <property type="entry name" value="PROTEIN LAZY 4"/>
    <property type="match status" value="1"/>
</dbReference>
<dbReference type="Proteomes" id="UP001345219">
    <property type="component" value="Chromosome 6"/>
</dbReference>
<protein>
    <submittedName>
        <fullName evidence="3">Uncharacterized protein</fullName>
    </submittedName>
</protein>
<sequence length="129" mass="14798">MLGKQKENNHPEELVRFSEELQQKELDGAAEGGSHQCTTKWRDQSSDVSKNAIIRKKSLTFLLKIFLCRSGFPSIPILRDPPPEPRIEKVMLIMHQHGMSPVPSTFNIQEDYLNSITNILVPSPIHFRY</sequence>
<proteinExistence type="inferred from homology"/>
<dbReference type="InterPro" id="IPR044683">
    <property type="entry name" value="LAZY"/>
</dbReference>
<evidence type="ECO:0000313" key="4">
    <source>
        <dbReference type="Proteomes" id="UP001345219"/>
    </source>
</evidence>
<dbReference type="AlphaFoldDB" id="A0AAN7Q4W3"/>
<keyword evidence="1" id="KW-0341">Growth regulation</keyword>
<dbReference type="GO" id="GO:0009630">
    <property type="term" value="P:gravitropism"/>
    <property type="evidence" value="ECO:0007669"/>
    <property type="project" value="InterPro"/>
</dbReference>
<gene>
    <name evidence="3" type="ORF">SAY87_007002</name>
</gene>
<accession>A0AAN7Q4W3</accession>
<organism evidence="3 4">
    <name type="scientific">Trapa incisa</name>
    <dbReference type="NCBI Taxonomy" id="236973"/>
    <lineage>
        <taxon>Eukaryota</taxon>
        <taxon>Viridiplantae</taxon>
        <taxon>Streptophyta</taxon>
        <taxon>Embryophyta</taxon>
        <taxon>Tracheophyta</taxon>
        <taxon>Spermatophyta</taxon>
        <taxon>Magnoliopsida</taxon>
        <taxon>eudicotyledons</taxon>
        <taxon>Gunneridae</taxon>
        <taxon>Pentapetalae</taxon>
        <taxon>rosids</taxon>
        <taxon>malvids</taxon>
        <taxon>Myrtales</taxon>
        <taxon>Lythraceae</taxon>
        <taxon>Trapa</taxon>
    </lineage>
</organism>
<comment type="similarity">
    <text evidence="2">Belongs to the LAZY family.</text>
</comment>
<comment type="caution">
    <text evidence="3">The sequence shown here is derived from an EMBL/GenBank/DDBJ whole genome shotgun (WGS) entry which is preliminary data.</text>
</comment>
<keyword evidence="4" id="KW-1185">Reference proteome</keyword>
<evidence type="ECO:0000256" key="2">
    <source>
        <dbReference type="ARBA" id="ARBA00024198"/>
    </source>
</evidence>
<evidence type="ECO:0000256" key="1">
    <source>
        <dbReference type="ARBA" id="ARBA00022604"/>
    </source>
</evidence>
<name>A0AAN7Q4W3_9MYRT</name>
<dbReference type="PANTHER" id="PTHR34045">
    <property type="entry name" value="OS03G0406300 PROTEIN"/>
    <property type="match status" value="1"/>
</dbReference>